<dbReference type="RefSeq" id="WP_200379857.1">
    <property type="nucleotide sequence ID" value="NZ_NRRU01000104.1"/>
</dbReference>
<dbReference type="Pfam" id="PF01471">
    <property type="entry name" value="PG_binding_1"/>
    <property type="match status" value="1"/>
</dbReference>
<dbReference type="Proteomes" id="UP001041814">
    <property type="component" value="Unassembled WGS sequence"/>
</dbReference>
<name>A0ABS1E082_RUBGE</name>
<evidence type="ECO:0000313" key="3">
    <source>
        <dbReference type="Proteomes" id="UP001041814"/>
    </source>
</evidence>
<dbReference type="SUPFAM" id="SSF47090">
    <property type="entry name" value="PGBD-like"/>
    <property type="match status" value="1"/>
</dbReference>
<feature type="domain" description="Peptidoglycan binding-like" evidence="1">
    <location>
        <begin position="147"/>
        <end position="182"/>
    </location>
</feature>
<organism evidence="2 3">
    <name type="scientific">Rubrivivax gelatinosus</name>
    <name type="common">Rhodocyclus gelatinosus</name>
    <name type="synonym">Rhodopseudomonas gelatinosa</name>
    <dbReference type="NCBI Taxonomy" id="28068"/>
    <lineage>
        <taxon>Bacteria</taxon>
        <taxon>Pseudomonadati</taxon>
        <taxon>Pseudomonadota</taxon>
        <taxon>Betaproteobacteria</taxon>
        <taxon>Burkholderiales</taxon>
        <taxon>Sphaerotilaceae</taxon>
        <taxon>Rubrivivax</taxon>
    </lineage>
</organism>
<sequence length="198" mass="21351">SGVVEPAAAEPLPAPDIDWFTPLAADEALAWRALAKLWGRTPAAGEPCAALAATGWNCWSGRVGLATMRQLDRPGLLRLVDERGRQALVLLVGLDDESATLQLGEQRERVPLLKLARWWRGEFATLWRPPAGSDSLARRLHALDGEAENDADAASLARRIANFQRARGLTVDGIAGPQTLMLLGRGERGTEPRLLAAP</sequence>
<reference evidence="2" key="2">
    <citation type="journal article" date="2020" name="Microorganisms">
        <title>Osmotic Adaptation and Compatible Solute Biosynthesis of Phototrophic Bacteria as Revealed from Genome Analyses.</title>
        <authorList>
            <person name="Imhoff J.F."/>
            <person name="Rahn T."/>
            <person name="Kunzel S."/>
            <person name="Keller A."/>
            <person name="Neulinger S.C."/>
        </authorList>
    </citation>
    <scope>NUCLEOTIDE SEQUENCE</scope>
    <source>
        <strain evidence="2">IM 151</strain>
    </source>
</reference>
<proteinExistence type="predicted"/>
<dbReference type="InterPro" id="IPR036365">
    <property type="entry name" value="PGBD-like_sf"/>
</dbReference>
<gene>
    <name evidence="2" type="ORF">CKO43_20900</name>
</gene>
<comment type="caution">
    <text evidence="2">The sequence shown here is derived from an EMBL/GenBank/DDBJ whole genome shotgun (WGS) entry which is preliminary data.</text>
</comment>
<accession>A0ABS1E082</accession>
<dbReference type="Gene3D" id="3.90.70.10">
    <property type="entry name" value="Cysteine proteinases"/>
    <property type="match status" value="1"/>
</dbReference>
<feature type="non-terminal residue" evidence="2">
    <location>
        <position position="1"/>
    </location>
</feature>
<dbReference type="InterPro" id="IPR002477">
    <property type="entry name" value="Peptidoglycan-bd-like"/>
</dbReference>
<reference evidence="2" key="1">
    <citation type="submission" date="2017-08" db="EMBL/GenBank/DDBJ databases">
        <authorList>
            <person name="Imhoff J.F."/>
            <person name="Rahn T."/>
            <person name="Kuenzel S."/>
            <person name="Neulinger S.C."/>
        </authorList>
    </citation>
    <scope>NUCLEOTIDE SEQUENCE</scope>
    <source>
        <strain evidence="2">IM 151</strain>
    </source>
</reference>
<dbReference type="EMBL" id="NRRU01000104">
    <property type="protein sequence ID" value="MBK1715223.1"/>
    <property type="molecule type" value="Genomic_DNA"/>
</dbReference>
<evidence type="ECO:0000259" key="1">
    <source>
        <dbReference type="Pfam" id="PF01471"/>
    </source>
</evidence>
<protein>
    <recommendedName>
        <fullName evidence="1">Peptidoglycan binding-like domain-containing protein</fullName>
    </recommendedName>
</protein>
<keyword evidence="3" id="KW-1185">Reference proteome</keyword>
<evidence type="ECO:0000313" key="2">
    <source>
        <dbReference type="EMBL" id="MBK1715223.1"/>
    </source>
</evidence>